<reference evidence="1 2" key="1">
    <citation type="journal article" date="2022" name="New Phytol.">
        <title>Ecological generalism drives hyperdiversity of secondary metabolite gene clusters in xylarialean endophytes.</title>
        <authorList>
            <person name="Franco M.E.E."/>
            <person name="Wisecaver J.H."/>
            <person name="Arnold A.E."/>
            <person name="Ju Y.M."/>
            <person name="Slot J.C."/>
            <person name="Ahrendt S."/>
            <person name="Moore L.P."/>
            <person name="Eastman K.E."/>
            <person name="Scott K."/>
            <person name="Konkel Z."/>
            <person name="Mondo S.J."/>
            <person name="Kuo A."/>
            <person name="Hayes R.D."/>
            <person name="Haridas S."/>
            <person name="Andreopoulos B."/>
            <person name="Riley R."/>
            <person name="LaButti K."/>
            <person name="Pangilinan J."/>
            <person name="Lipzen A."/>
            <person name="Amirebrahimi M."/>
            <person name="Yan J."/>
            <person name="Adam C."/>
            <person name="Keymanesh K."/>
            <person name="Ng V."/>
            <person name="Louie K."/>
            <person name="Northen T."/>
            <person name="Drula E."/>
            <person name="Henrissat B."/>
            <person name="Hsieh H.M."/>
            <person name="Youens-Clark K."/>
            <person name="Lutzoni F."/>
            <person name="Miadlikowska J."/>
            <person name="Eastwood D.C."/>
            <person name="Hamelin R.C."/>
            <person name="Grigoriev I.V."/>
            <person name="U'Ren J.M."/>
        </authorList>
    </citation>
    <scope>NUCLEOTIDE SEQUENCE [LARGE SCALE GENOMIC DNA]</scope>
    <source>
        <strain evidence="1 2">CBS 119005</strain>
    </source>
</reference>
<organism evidence="1 2">
    <name type="scientific">Hypoxylon rubiginosum</name>
    <dbReference type="NCBI Taxonomy" id="110542"/>
    <lineage>
        <taxon>Eukaryota</taxon>
        <taxon>Fungi</taxon>
        <taxon>Dikarya</taxon>
        <taxon>Ascomycota</taxon>
        <taxon>Pezizomycotina</taxon>
        <taxon>Sordariomycetes</taxon>
        <taxon>Xylariomycetidae</taxon>
        <taxon>Xylariales</taxon>
        <taxon>Hypoxylaceae</taxon>
        <taxon>Hypoxylon</taxon>
    </lineage>
</organism>
<accession>A0ACB9ZKF1</accession>
<evidence type="ECO:0000313" key="2">
    <source>
        <dbReference type="Proteomes" id="UP001497700"/>
    </source>
</evidence>
<keyword evidence="1" id="KW-0808">Transferase</keyword>
<name>A0ACB9ZKF1_9PEZI</name>
<evidence type="ECO:0000313" key="1">
    <source>
        <dbReference type="EMBL" id="KAI4871168.1"/>
    </source>
</evidence>
<gene>
    <name evidence="1" type="ORF">F4820DRAFT_8029</name>
</gene>
<keyword evidence="1" id="KW-0418">Kinase</keyword>
<dbReference type="EMBL" id="MU393421">
    <property type="protein sequence ID" value="KAI4871168.1"/>
    <property type="molecule type" value="Genomic_DNA"/>
</dbReference>
<sequence length="581" mass="63639">MDSDPGPIYRSKRHYIGVDVGTGSARALIIDEDGKSVASASKAIDEWQPQPGIHEQSVSQIWDSVCHAVKEVLSQSGIQPESVRSIAFVATCSLAIFTHDTNEPVAAGGRESTDKDHNVILWMDQRAKLETEAINKTQHELLKYLGGSMSVLMELPKILWLKHHMSEADFRRCKFYDLNDALTYVATGNQQFPCTKMCTRDALPIGVDGTAKGWSREFLEAVQLEILAAEDFKRVGGVCRHGRAPPAGTSAGHLCERSARDLGLNPDVTVGVGTIDSYSGWVGTAGLSFDGQQDFPLHSRMAVVAGTSACYIVASRKPVFVEGIWGPYQDWVLPGHWMSEGGQIATGMLLRHVIEVHPAYDAALELANNSDLNIYDFLDRHLEHMRSKSGAPDVSYLGRNYFYYGDLYGNRSPIADASMTGSVVGLTGDKSIDNLAIQYYGALEFIALQMRHVISMMNEAGTEVNSLFISGSVANNANLMRLIATSCGMPVIIPRRAGAAVCFGAAMLAVTAETPTSSTSSLWLVMQNLGQQGEIQQPEKNSLLKDLLDVKYIIYLEQCERQRVFRDMVEKAISSHLDRPA</sequence>
<comment type="caution">
    <text evidence="1">The sequence shown here is derived from an EMBL/GenBank/DDBJ whole genome shotgun (WGS) entry which is preliminary data.</text>
</comment>
<proteinExistence type="predicted"/>
<keyword evidence="2" id="KW-1185">Reference proteome</keyword>
<protein>
    <submittedName>
        <fullName evidence="1">FGGY-family pentulose kinase</fullName>
    </submittedName>
</protein>
<dbReference type="Proteomes" id="UP001497700">
    <property type="component" value="Unassembled WGS sequence"/>
</dbReference>